<reference evidence="1" key="1">
    <citation type="submission" date="2014-05" db="EMBL/GenBank/DDBJ databases">
        <title>The transcriptome of the halophilic microalga Tetraselmis sp. GSL018 isolated from the Great Salt Lake, Utah.</title>
        <authorList>
            <person name="Jinkerson R.E."/>
            <person name="D'Adamo S."/>
            <person name="Posewitz M.C."/>
        </authorList>
    </citation>
    <scope>NUCLEOTIDE SEQUENCE</scope>
    <source>
        <strain evidence="1">GSL018</strain>
    </source>
</reference>
<proteinExistence type="predicted"/>
<name>A0A061RHV6_9CHLO</name>
<sequence>MRTCSQHPFTAFTFYKNKLDLKI</sequence>
<organism evidence="1">
    <name type="scientific">Tetraselmis sp. GSL018</name>
    <dbReference type="NCBI Taxonomy" id="582737"/>
    <lineage>
        <taxon>Eukaryota</taxon>
        <taxon>Viridiplantae</taxon>
        <taxon>Chlorophyta</taxon>
        <taxon>core chlorophytes</taxon>
        <taxon>Chlorodendrophyceae</taxon>
        <taxon>Chlorodendrales</taxon>
        <taxon>Chlorodendraceae</taxon>
        <taxon>Tetraselmis</taxon>
    </lineage>
</organism>
<protein>
    <submittedName>
        <fullName evidence="1">Uncharacterized protein</fullName>
    </submittedName>
</protein>
<gene>
    <name evidence="1" type="ORF">TSPGSL018_4900</name>
</gene>
<accession>A0A061RHV6</accession>
<evidence type="ECO:0000313" key="1">
    <source>
        <dbReference type="EMBL" id="JAC70091.1"/>
    </source>
</evidence>
<dbReference type="EMBL" id="GBEZ01016132">
    <property type="protein sequence ID" value="JAC70091.1"/>
    <property type="molecule type" value="Transcribed_RNA"/>
</dbReference>
<dbReference type="AlphaFoldDB" id="A0A061RHV6"/>